<organism evidence="2 3">
    <name type="scientific">Camelina sativa</name>
    <name type="common">False flax</name>
    <name type="synonym">Myagrum sativum</name>
    <dbReference type="NCBI Taxonomy" id="90675"/>
    <lineage>
        <taxon>Eukaryota</taxon>
        <taxon>Viridiplantae</taxon>
        <taxon>Streptophyta</taxon>
        <taxon>Embryophyta</taxon>
        <taxon>Tracheophyta</taxon>
        <taxon>Spermatophyta</taxon>
        <taxon>Magnoliopsida</taxon>
        <taxon>eudicotyledons</taxon>
        <taxon>Gunneridae</taxon>
        <taxon>Pentapetalae</taxon>
        <taxon>rosids</taxon>
        <taxon>malvids</taxon>
        <taxon>Brassicales</taxon>
        <taxon>Brassicaceae</taxon>
        <taxon>Camelineae</taxon>
        <taxon>Camelina</taxon>
    </lineage>
</organism>
<dbReference type="InterPro" id="IPR013103">
    <property type="entry name" value="RVT_2"/>
</dbReference>
<protein>
    <submittedName>
        <fullName evidence="3">Uncharacterized protein LOC109126424</fullName>
    </submittedName>
</protein>
<dbReference type="PANTHER" id="PTHR11439:SF467">
    <property type="entry name" value="INTEGRASE CATALYTIC DOMAIN-CONTAINING PROTEIN"/>
    <property type="match status" value="1"/>
</dbReference>
<dbReference type="Pfam" id="PF07727">
    <property type="entry name" value="RVT_2"/>
    <property type="match status" value="1"/>
</dbReference>
<feature type="domain" description="Reverse transcriptase Ty1/copia-type" evidence="1">
    <location>
        <begin position="18"/>
        <end position="200"/>
    </location>
</feature>
<reference evidence="3" key="2">
    <citation type="submission" date="2025-08" db="UniProtKB">
        <authorList>
            <consortium name="RefSeq"/>
        </authorList>
    </citation>
    <scope>IDENTIFICATION</scope>
    <source>
        <tissue evidence="3">Leaf</tissue>
    </source>
</reference>
<dbReference type="Proteomes" id="UP000694864">
    <property type="component" value="Chromosome 9"/>
</dbReference>
<dbReference type="CDD" id="cd09272">
    <property type="entry name" value="RNase_HI_RT_Ty1"/>
    <property type="match status" value="1"/>
</dbReference>
<accession>A0ABM1QFG5</accession>
<dbReference type="PANTHER" id="PTHR11439">
    <property type="entry name" value="GAG-POL-RELATED RETROTRANSPOSON"/>
    <property type="match status" value="1"/>
</dbReference>
<sequence>MSSTPNGFSGPSSFPMVVSTIRAVLDVAVSLSWPIRQIDVNNAFLQGTLTEDVYVTQPQVFVDPDRPTHVCHLKKALYGLKQAPIAWYLELKNYLVSVGFSNSLSDTLLFVLKRPNLLVYALIYVDNILITGNNVVVVEAILKNLGTRFSVKDMGELSYFLGIEAIRTKAGLHLNQRKYVLDLLTKMNMQDAKLVPTPMVTTPKLTLVGDLYSDPKKYRTLIGSLQYLAFTRPYIAYVVNRLSQFMHSPTNDHWQAAKRVLRYLAGTSSYGLYFRKGNPLTLHGFSNADWAGYVTTCVSTNGYIIYLGGQPISWTSKKQKGVARSSTEAEYRAVANTSSELLWVNSLLSELGLKQTSAPTIYYDNVGATYLCANPVFHSRMKHIAIDYHFIREKFKQASFGCHMFQQKINLLTLLQSPYPEYRFNTCVVRLESP</sequence>
<dbReference type="RefSeq" id="XP_019085503.1">
    <property type="nucleotide sequence ID" value="XM_019229958.1"/>
</dbReference>
<dbReference type="InterPro" id="IPR043502">
    <property type="entry name" value="DNA/RNA_pol_sf"/>
</dbReference>
<keyword evidence="2" id="KW-1185">Reference proteome</keyword>
<evidence type="ECO:0000313" key="3">
    <source>
        <dbReference type="RefSeq" id="XP_019085503.1"/>
    </source>
</evidence>
<gene>
    <name evidence="3" type="primary">LOC109126424</name>
</gene>
<evidence type="ECO:0000313" key="2">
    <source>
        <dbReference type="Proteomes" id="UP000694864"/>
    </source>
</evidence>
<dbReference type="GeneID" id="109126424"/>
<dbReference type="SUPFAM" id="SSF56672">
    <property type="entry name" value="DNA/RNA polymerases"/>
    <property type="match status" value="1"/>
</dbReference>
<evidence type="ECO:0000259" key="1">
    <source>
        <dbReference type="Pfam" id="PF07727"/>
    </source>
</evidence>
<proteinExistence type="predicted"/>
<name>A0ABM1QFG5_CAMSA</name>
<reference evidence="2" key="1">
    <citation type="journal article" date="2014" name="Nat. Commun.">
        <title>The emerging biofuel crop Camelina sativa retains a highly undifferentiated hexaploid genome structure.</title>
        <authorList>
            <person name="Kagale S."/>
            <person name="Koh C."/>
            <person name="Nixon J."/>
            <person name="Bollina V."/>
            <person name="Clarke W.E."/>
            <person name="Tuteja R."/>
            <person name="Spillane C."/>
            <person name="Robinson S.J."/>
            <person name="Links M.G."/>
            <person name="Clarke C."/>
            <person name="Higgins E.E."/>
            <person name="Huebert T."/>
            <person name="Sharpe A.G."/>
            <person name="Parkin I.A."/>
        </authorList>
    </citation>
    <scope>NUCLEOTIDE SEQUENCE [LARGE SCALE GENOMIC DNA]</scope>
    <source>
        <strain evidence="2">cv. DH55</strain>
    </source>
</reference>